<feature type="domain" description="Methyltransferase" evidence="1">
    <location>
        <begin position="42"/>
        <end position="133"/>
    </location>
</feature>
<dbReference type="InterPro" id="IPR029063">
    <property type="entry name" value="SAM-dependent_MTases_sf"/>
</dbReference>
<dbReference type="PANTHER" id="PTHR45036:SF1">
    <property type="entry name" value="METHYLTRANSFERASE LIKE 7A"/>
    <property type="match status" value="1"/>
</dbReference>
<dbReference type="HOGENOM" id="CLU_037990_3_0_9"/>
<dbReference type="STRING" id="866895.HBHAL_1684"/>
<keyword evidence="2" id="KW-0489">Methyltransferase</keyword>
<protein>
    <submittedName>
        <fullName evidence="2">Methyltransferase</fullName>
    </submittedName>
</protein>
<keyword evidence="3" id="KW-1185">Reference proteome</keyword>
<evidence type="ECO:0000313" key="3">
    <source>
        <dbReference type="Proteomes" id="UP000007397"/>
    </source>
</evidence>
<reference evidence="2 3" key="1">
    <citation type="journal article" date="2013" name="Environ. Microbiol.">
        <title>Chloride and organic osmolytes: a hybrid strategy to cope with elevated salinities by the moderately halophilic, chloride-dependent bacterium Halobacillus halophilus.</title>
        <authorList>
            <person name="Saum S.H."/>
            <person name="Pfeiffer F."/>
            <person name="Palm P."/>
            <person name="Rampp M."/>
            <person name="Schuster S.C."/>
            <person name="Muller V."/>
            <person name="Oesterhelt D."/>
        </authorList>
    </citation>
    <scope>NUCLEOTIDE SEQUENCE [LARGE SCALE GENOMIC DNA]</scope>
    <source>
        <strain evidence="3">ATCC 35676 / DSM 2266 / JCM 20832 / KCTC 3685 / LMG 17431 / NBRC 102448 / NCIMB 2269</strain>
    </source>
</reference>
<accession>I0JIT3</accession>
<dbReference type="CDD" id="cd02440">
    <property type="entry name" value="AdoMet_MTases"/>
    <property type="match status" value="1"/>
</dbReference>
<dbReference type="SUPFAM" id="SSF53335">
    <property type="entry name" value="S-adenosyl-L-methionine-dependent methyltransferases"/>
    <property type="match status" value="1"/>
</dbReference>
<dbReference type="eggNOG" id="COG2226">
    <property type="taxonomic scope" value="Bacteria"/>
</dbReference>
<dbReference type="Proteomes" id="UP000007397">
    <property type="component" value="Chromosome"/>
</dbReference>
<keyword evidence="2" id="KW-0808">Transferase</keyword>
<dbReference type="PANTHER" id="PTHR45036">
    <property type="entry name" value="METHYLTRANSFERASE LIKE 7B"/>
    <property type="match status" value="1"/>
</dbReference>
<organism evidence="2 3">
    <name type="scientific">Halobacillus halophilus (strain ATCC 35676 / DSM 2266 / JCM 20832 / KCTC 3685 / LMG 17431 / NBRC 102448 / NCIMB 2269)</name>
    <name type="common">Sporosarcina halophila</name>
    <dbReference type="NCBI Taxonomy" id="866895"/>
    <lineage>
        <taxon>Bacteria</taxon>
        <taxon>Bacillati</taxon>
        <taxon>Bacillota</taxon>
        <taxon>Bacilli</taxon>
        <taxon>Bacillales</taxon>
        <taxon>Bacillaceae</taxon>
        <taxon>Halobacillus</taxon>
    </lineage>
</organism>
<proteinExistence type="predicted"/>
<dbReference type="InterPro" id="IPR041698">
    <property type="entry name" value="Methyltransf_25"/>
</dbReference>
<evidence type="ECO:0000259" key="1">
    <source>
        <dbReference type="Pfam" id="PF13649"/>
    </source>
</evidence>
<gene>
    <name evidence="2" type="ordered locus">HBHAL_1684</name>
</gene>
<dbReference type="GO" id="GO:0008168">
    <property type="term" value="F:methyltransferase activity"/>
    <property type="evidence" value="ECO:0007669"/>
    <property type="project" value="UniProtKB-KW"/>
</dbReference>
<dbReference type="InterPro" id="IPR052356">
    <property type="entry name" value="Thiol_S-MT"/>
</dbReference>
<dbReference type="PATRIC" id="fig|866895.3.peg.678"/>
<evidence type="ECO:0000313" key="2">
    <source>
        <dbReference type="EMBL" id="CCG44051.1"/>
    </source>
</evidence>
<dbReference type="AlphaFoldDB" id="I0JIT3"/>
<dbReference type="EMBL" id="HE717023">
    <property type="protein sequence ID" value="CCG44051.1"/>
    <property type="molecule type" value="Genomic_DNA"/>
</dbReference>
<name>I0JIT3_HALH3</name>
<dbReference type="GO" id="GO:0032259">
    <property type="term" value="P:methylation"/>
    <property type="evidence" value="ECO:0007669"/>
    <property type="project" value="UniProtKB-KW"/>
</dbReference>
<dbReference type="RefSeq" id="WP_014641956.1">
    <property type="nucleotide sequence ID" value="NC_017668.1"/>
</dbReference>
<dbReference type="Pfam" id="PF13649">
    <property type="entry name" value="Methyltransf_25"/>
    <property type="match status" value="1"/>
</dbReference>
<dbReference type="KEGG" id="hhd:HBHAL_1684"/>
<sequence length="203" mass="23170">MEINRQIKLFEKQAGKYAKRARKQTIDHKWRRRLLHSAEGNILEISVGAGTNFQYYPEDAEITAVDFSPTMIEQARGVAAEQNLKVDFIVENVEELDLPARSFDTVVSTLSMCSYPNPEKVLEKLGTLCKEDGQILLLEHGVSTNRLVSSLQHMMDPLVKNRIGCHVNRDMLKLFDESTLEIKRVESSLLNSIHLVWARPLYS</sequence>
<dbReference type="Gene3D" id="3.40.50.150">
    <property type="entry name" value="Vaccinia Virus protein VP39"/>
    <property type="match status" value="1"/>
</dbReference>